<dbReference type="OrthoDB" id="9149570at2"/>
<keyword evidence="3" id="KW-1185">Reference proteome</keyword>
<evidence type="ECO:0000313" key="2">
    <source>
        <dbReference type="EMBL" id="PWI34860.1"/>
    </source>
</evidence>
<evidence type="ECO:0000256" key="1">
    <source>
        <dbReference type="SAM" id="MobiDB-lite"/>
    </source>
</evidence>
<name>A0A2U3BDL1_9VIBR</name>
<organism evidence="2 3">
    <name type="scientific">Vibrio albus</name>
    <dbReference type="NCBI Taxonomy" id="2200953"/>
    <lineage>
        <taxon>Bacteria</taxon>
        <taxon>Pseudomonadati</taxon>
        <taxon>Pseudomonadota</taxon>
        <taxon>Gammaproteobacteria</taxon>
        <taxon>Vibrionales</taxon>
        <taxon>Vibrionaceae</taxon>
        <taxon>Vibrio</taxon>
    </lineage>
</organism>
<accession>A0A2U3BDL1</accession>
<sequence length="279" mass="31627">MAIIRAKRERNYSVISNDIWQDNQLSWQAMGMLSYILSKPDNWSVCAEHLIKVTKDTAKKTAKEGVYNILKELKNAGFISMKKHSDGSVLYTVYDHPTPAEPNQANPKQGPNTAKPDQAKPKQYDPDTANPEQAKPNQAEPPLISTDLLTSTDLKQSKKSKPKKAVSKKLDFSGWPAEPSEQILKDWKTVRDKKQAPITQTVINRFAPKLERARDELGMSVDDVLGVCIERGWRGFEVDWLVNHLRINNFTKLNDQGVNQIGTNFEPPEGWEPFKESQQ</sequence>
<proteinExistence type="predicted"/>
<evidence type="ECO:0000313" key="3">
    <source>
        <dbReference type="Proteomes" id="UP000245362"/>
    </source>
</evidence>
<gene>
    <name evidence="2" type="ORF">DI392_00840</name>
</gene>
<reference evidence="2 3" key="1">
    <citation type="submission" date="2018-05" db="EMBL/GenBank/DDBJ databases">
        <title>Vibrio limimaris sp. nov., isolated from marine sediment.</title>
        <authorList>
            <person name="Li C.-M."/>
        </authorList>
    </citation>
    <scope>NUCLEOTIDE SEQUENCE [LARGE SCALE GENOMIC DNA]</scope>
    <source>
        <strain evidence="2 3">E4404</strain>
    </source>
</reference>
<feature type="region of interest" description="Disordered" evidence="1">
    <location>
        <begin position="151"/>
        <end position="170"/>
    </location>
</feature>
<dbReference type="RefSeq" id="WP_109318014.1">
    <property type="nucleotide sequence ID" value="NZ_QFWT01000001.1"/>
</dbReference>
<dbReference type="AlphaFoldDB" id="A0A2U3BDL1"/>
<comment type="caution">
    <text evidence="2">The sequence shown here is derived from an EMBL/GenBank/DDBJ whole genome shotgun (WGS) entry which is preliminary data.</text>
</comment>
<feature type="compositionally biased region" description="Basic residues" evidence="1">
    <location>
        <begin position="157"/>
        <end position="167"/>
    </location>
</feature>
<feature type="region of interest" description="Disordered" evidence="1">
    <location>
        <begin position="92"/>
        <end position="145"/>
    </location>
</feature>
<evidence type="ECO:0008006" key="4">
    <source>
        <dbReference type="Google" id="ProtNLM"/>
    </source>
</evidence>
<protein>
    <recommendedName>
        <fullName evidence="4">Helix-turn-helix domain-containing protein</fullName>
    </recommendedName>
</protein>
<dbReference type="Proteomes" id="UP000245362">
    <property type="component" value="Unassembled WGS sequence"/>
</dbReference>
<dbReference type="EMBL" id="QFWT01000001">
    <property type="protein sequence ID" value="PWI34860.1"/>
    <property type="molecule type" value="Genomic_DNA"/>
</dbReference>
<feature type="compositionally biased region" description="Polar residues" evidence="1">
    <location>
        <begin position="101"/>
        <end position="112"/>
    </location>
</feature>